<accession>A0A941DMM6</accession>
<feature type="chain" id="PRO_5037887901" evidence="1">
    <location>
        <begin position="22"/>
        <end position="135"/>
    </location>
</feature>
<reference evidence="2" key="1">
    <citation type="submission" date="2021-04" db="EMBL/GenBank/DDBJ databases">
        <title>novel species isolated from subtropical streams in China.</title>
        <authorList>
            <person name="Lu H."/>
        </authorList>
    </citation>
    <scope>NUCLEOTIDE SEQUENCE</scope>
    <source>
        <strain evidence="2">LFS511W</strain>
    </source>
</reference>
<dbReference type="Pfam" id="PF13211">
    <property type="entry name" value="DUF4019"/>
    <property type="match status" value="1"/>
</dbReference>
<comment type="caution">
    <text evidence="2">The sequence shown here is derived from an EMBL/GenBank/DDBJ whole genome shotgun (WGS) entry which is preliminary data.</text>
</comment>
<dbReference type="InterPro" id="IPR025091">
    <property type="entry name" value="DUF4019"/>
</dbReference>
<keyword evidence="1" id="KW-0732">Signal</keyword>
<evidence type="ECO:0000313" key="3">
    <source>
        <dbReference type="Proteomes" id="UP000680067"/>
    </source>
</evidence>
<organism evidence="2 3">
    <name type="scientific">Undibacterium luofuense</name>
    <dbReference type="NCBI Taxonomy" id="2828733"/>
    <lineage>
        <taxon>Bacteria</taxon>
        <taxon>Pseudomonadati</taxon>
        <taxon>Pseudomonadota</taxon>
        <taxon>Betaproteobacteria</taxon>
        <taxon>Burkholderiales</taxon>
        <taxon>Oxalobacteraceae</taxon>
        <taxon>Undibacterium</taxon>
    </lineage>
</organism>
<dbReference type="RefSeq" id="WP_212688032.1">
    <property type="nucleotide sequence ID" value="NZ_CAXBSD010000610.1"/>
</dbReference>
<proteinExistence type="predicted"/>
<feature type="signal peptide" evidence="1">
    <location>
        <begin position="1"/>
        <end position="21"/>
    </location>
</feature>
<gene>
    <name evidence="2" type="ORF">KDM89_11290</name>
</gene>
<keyword evidence="3" id="KW-1185">Reference proteome</keyword>
<dbReference type="AlphaFoldDB" id="A0A941DMM6"/>
<evidence type="ECO:0000256" key="1">
    <source>
        <dbReference type="SAM" id="SignalP"/>
    </source>
</evidence>
<evidence type="ECO:0000313" key="2">
    <source>
        <dbReference type="EMBL" id="MBR7782730.1"/>
    </source>
</evidence>
<protein>
    <submittedName>
        <fullName evidence="2">DUF4019 domain-containing protein</fullName>
    </submittedName>
</protein>
<dbReference type="Proteomes" id="UP000680067">
    <property type="component" value="Unassembled WGS sequence"/>
</dbReference>
<dbReference type="EMBL" id="JAGSPN010000007">
    <property type="protein sequence ID" value="MBR7782730.1"/>
    <property type="molecule type" value="Genomic_DNA"/>
</dbReference>
<sequence>MRRWISCMAISLSLLSGTALAADQNTHEAADRWVQTIDQGNFGQSWKDADAGFQANVSEIQWTQTLQQIAAQTGKMLKREFKSEEVKSDLPGAPAGKFKFVVYQTAFEKAPQVTETVVLIETKDGSWKVTGYFLK</sequence>
<name>A0A941DMM6_9BURK</name>